<dbReference type="InterPro" id="IPR036188">
    <property type="entry name" value="FAD/NAD-bd_sf"/>
</dbReference>
<keyword evidence="7 14" id="KW-0256">Endoplasmic reticulum</keyword>
<name>A0A0E9NJH3_SAICN</name>
<proteinExistence type="inferred from homology"/>
<protein>
    <recommendedName>
        <fullName evidence="14">Squalene monooxygenase</fullName>
        <ecNumber evidence="14">1.14.14.17</ecNumber>
    </recommendedName>
</protein>
<evidence type="ECO:0000256" key="14">
    <source>
        <dbReference type="RuleBase" id="RU367121"/>
    </source>
</evidence>
<evidence type="ECO:0000256" key="8">
    <source>
        <dbReference type="ARBA" id="ARBA00022827"/>
    </source>
</evidence>
<keyword evidence="10 14" id="KW-1133">Transmembrane helix</keyword>
<evidence type="ECO:0000256" key="1">
    <source>
        <dbReference type="ARBA" id="ARBA00001974"/>
    </source>
</evidence>
<comment type="function">
    <text evidence="14">Catalyzes the stereospecific oxidation of squalene to (S)-2,3-epoxysqualene, and is considered to be a rate-limiting enzyme in steroid biosynthesis.</text>
</comment>
<evidence type="ECO:0000256" key="13">
    <source>
        <dbReference type="ARBA" id="ARBA00029435"/>
    </source>
</evidence>
<keyword evidence="8 14" id="KW-0274">FAD</keyword>
<feature type="domain" description="Squalene epoxidase" evidence="16">
    <location>
        <begin position="173"/>
        <end position="447"/>
    </location>
</feature>
<keyword evidence="12 14" id="KW-0472">Membrane</keyword>
<dbReference type="EC" id="1.14.14.17" evidence="14"/>
<evidence type="ECO:0000259" key="15">
    <source>
        <dbReference type="Pfam" id="PF01266"/>
    </source>
</evidence>
<accession>A0A0E9NJH3</accession>
<dbReference type="UniPathway" id="UPA00767">
    <property type="reaction ID" value="UER00752"/>
</dbReference>
<feature type="transmembrane region" description="Helical" evidence="14">
    <location>
        <begin position="442"/>
        <end position="465"/>
    </location>
</feature>
<dbReference type="AlphaFoldDB" id="A0A0E9NJH3"/>
<comment type="cofactor">
    <cofactor evidence="1 14">
        <name>FAD</name>
        <dbReference type="ChEBI" id="CHEBI:57692"/>
    </cofactor>
</comment>
<evidence type="ECO:0000256" key="3">
    <source>
        <dbReference type="ARBA" id="ARBA00004477"/>
    </source>
</evidence>
<comment type="catalytic activity">
    <reaction evidence="14">
        <text>squalene + reduced [NADPH--hemoprotein reductase] + O2 = (S)-2,3-epoxysqualene + oxidized [NADPH--hemoprotein reductase] + H2O + H(+)</text>
        <dbReference type="Rhea" id="RHEA:25282"/>
        <dbReference type="Rhea" id="RHEA-COMP:11964"/>
        <dbReference type="Rhea" id="RHEA-COMP:11965"/>
        <dbReference type="ChEBI" id="CHEBI:15377"/>
        <dbReference type="ChEBI" id="CHEBI:15378"/>
        <dbReference type="ChEBI" id="CHEBI:15379"/>
        <dbReference type="ChEBI" id="CHEBI:15440"/>
        <dbReference type="ChEBI" id="CHEBI:15441"/>
        <dbReference type="ChEBI" id="CHEBI:57618"/>
        <dbReference type="ChEBI" id="CHEBI:58210"/>
        <dbReference type="EC" id="1.14.14.17"/>
    </reaction>
</comment>
<evidence type="ECO:0000256" key="5">
    <source>
        <dbReference type="ARBA" id="ARBA00022630"/>
    </source>
</evidence>
<dbReference type="GO" id="GO:0006696">
    <property type="term" value="P:ergosterol biosynthetic process"/>
    <property type="evidence" value="ECO:0007669"/>
    <property type="project" value="TreeGrafter"/>
</dbReference>
<reference evidence="17 18" key="2">
    <citation type="journal article" date="2014" name="J. Gen. Appl. Microbiol.">
        <title>The early diverging ascomycetous budding yeast Saitoella complicata has three histone deacetylases belonging to the Clr6, Hos2, and Rpd3 lineages.</title>
        <authorList>
            <person name="Nishida H."/>
            <person name="Matsumoto T."/>
            <person name="Kondo S."/>
            <person name="Hamamoto M."/>
            <person name="Yoshikawa H."/>
        </authorList>
    </citation>
    <scope>NUCLEOTIDE SEQUENCE [LARGE SCALE GENOMIC DNA]</scope>
    <source>
        <strain evidence="17 18">NRRL Y-17804</strain>
    </source>
</reference>
<dbReference type="GO" id="GO:0050660">
    <property type="term" value="F:flavin adenine dinucleotide binding"/>
    <property type="evidence" value="ECO:0007669"/>
    <property type="project" value="UniProtKB-UniRule"/>
</dbReference>
<keyword evidence="5 14" id="KW-0285">Flavoprotein</keyword>
<reference evidence="17 18" key="3">
    <citation type="journal article" date="2015" name="Genome Announc.">
        <title>Draft Genome Sequence of the Archiascomycetous Yeast Saitoella complicata.</title>
        <authorList>
            <person name="Yamauchi K."/>
            <person name="Kondo S."/>
            <person name="Hamamoto M."/>
            <person name="Takahashi Y."/>
            <person name="Ogura Y."/>
            <person name="Hayashi T."/>
            <person name="Nishida H."/>
        </authorList>
    </citation>
    <scope>NUCLEOTIDE SEQUENCE [LARGE SCALE GENOMIC DNA]</scope>
    <source>
        <strain evidence="17 18">NRRL Y-17804</strain>
    </source>
</reference>
<dbReference type="Proteomes" id="UP000033140">
    <property type="component" value="Unassembled WGS sequence"/>
</dbReference>
<evidence type="ECO:0000256" key="4">
    <source>
        <dbReference type="ARBA" id="ARBA00008802"/>
    </source>
</evidence>
<evidence type="ECO:0000256" key="6">
    <source>
        <dbReference type="ARBA" id="ARBA00022692"/>
    </source>
</evidence>
<feature type="domain" description="FAD dependent oxidoreductase" evidence="15">
    <location>
        <begin position="22"/>
        <end position="52"/>
    </location>
</feature>
<comment type="pathway">
    <text evidence="13">Steroid metabolism; ergosterol biosynthesis.</text>
</comment>
<sequence>MTLLYNRNGESRMVTRTEREHDVIIVGAGILGSAAAVALGKQGRKVLLIERDMSEPDRIVGELLQPGGVKALHQLGLADCLEGIDAIPVHGYHCIYHNEGVAIPYTSTEGVPERGKSFHHGRFVMKLREAALKAPNVSVLEATANNIFTNSVTGAALGITCTVKSTTTPQHHFAPLTLIADGCFSKFRSKYIPKQPAVRSHFVGLVLKDADLPAPNHGHVILGNNPPVLVYQIGTHDTRILVDVPGKLPSVGSGALKKYLEDTVLPELPESIKPSFKDALETQRLRTMPNSFLPPSVNKTPGIIVLGDAMNMRHPLTGGGMTVAFTDVVLLRDLLSPSLVPTLSNRDLVVRQMEKFHWQRKHLSSVVNILAMALYALFAANDNRLRALQNGCFRYFQLGGPCVEGPVSLLSGIRRQPLVLFMHFFAVAIYAIYLIFAESSLVMWPVMVVHSGAVFVKACQVRRLLMEVRGRQRMGIVIDKKESMCGDFGVLLGFGWIPQEEHERICSILDQPITFPA</sequence>
<keyword evidence="9" id="KW-0492">Microsome</keyword>
<comment type="similarity">
    <text evidence="4 14">Belongs to the squalene monooxygenase family.</text>
</comment>
<dbReference type="SUPFAM" id="SSF51905">
    <property type="entry name" value="FAD/NAD(P)-binding domain"/>
    <property type="match status" value="1"/>
</dbReference>
<feature type="transmembrane region" description="Helical" evidence="14">
    <location>
        <begin position="362"/>
        <end position="380"/>
    </location>
</feature>
<dbReference type="Pfam" id="PF08491">
    <property type="entry name" value="SE"/>
    <property type="match status" value="1"/>
</dbReference>
<evidence type="ECO:0000256" key="9">
    <source>
        <dbReference type="ARBA" id="ARBA00022848"/>
    </source>
</evidence>
<dbReference type="PRINTS" id="PR00420">
    <property type="entry name" value="RNGMNOXGNASE"/>
</dbReference>
<keyword evidence="11 14" id="KW-0560">Oxidoreductase</keyword>
<dbReference type="STRING" id="698492.A0A0E9NJH3"/>
<reference evidence="17 18" key="1">
    <citation type="journal article" date="2011" name="J. Gen. Appl. Microbiol.">
        <title>Draft genome sequencing of the enigmatic yeast Saitoella complicata.</title>
        <authorList>
            <person name="Nishida H."/>
            <person name="Hamamoto M."/>
            <person name="Sugiyama J."/>
        </authorList>
    </citation>
    <scope>NUCLEOTIDE SEQUENCE [LARGE SCALE GENOMIC DNA]</scope>
    <source>
        <strain evidence="17 18">NRRL Y-17804</strain>
    </source>
</reference>
<keyword evidence="18" id="KW-1185">Reference proteome</keyword>
<evidence type="ECO:0000256" key="11">
    <source>
        <dbReference type="ARBA" id="ARBA00023002"/>
    </source>
</evidence>
<dbReference type="Pfam" id="PF01266">
    <property type="entry name" value="DAO"/>
    <property type="match status" value="1"/>
</dbReference>
<evidence type="ECO:0000256" key="12">
    <source>
        <dbReference type="ARBA" id="ARBA00023136"/>
    </source>
</evidence>
<dbReference type="InterPro" id="IPR013698">
    <property type="entry name" value="Squalene_epoxidase"/>
</dbReference>
<dbReference type="FunFam" id="3.50.50.60:FF:000166">
    <property type="entry name" value="Squalene monooxygenase Erg1"/>
    <property type="match status" value="1"/>
</dbReference>
<evidence type="ECO:0000313" key="17">
    <source>
        <dbReference type="EMBL" id="GAO49550.1"/>
    </source>
</evidence>
<evidence type="ECO:0000259" key="16">
    <source>
        <dbReference type="Pfam" id="PF08491"/>
    </source>
</evidence>
<comment type="subcellular location">
    <subcellularLocation>
        <location evidence="3 14">Endoplasmic reticulum membrane</location>
        <topology evidence="3 14">Multi-pass membrane protein</topology>
    </subcellularLocation>
    <subcellularLocation>
        <location evidence="2">Microsome membrane</location>
        <topology evidence="2">Multi-pass membrane protein</topology>
    </subcellularLocation>
</comment>
<dbReference type="PANTHER" id="PTHR10835:SF0">
    <property type="entry name" value="SQUALENE MONOOXYGENASE"/>
    <property type="match status" value="1"/>
</dbReference>
<evidence type="ECO:0000256" key="2">
    <source>
        <dbReference type="ARBA" id="ARBA00004154"/>
    </source>
</evidence>
<dbReference type="InterPro" id="IPR006076">
    <property type="entry name" value="FAD-dep_OxRdtase"/>
</dbReference>
<evidence type="ECO:0000256" key="10">
    <source>
        <dbReference type="ARBA" id="ARBA00022989"/>
    </source>
</evidence>
<dbReference type="OMA" id="AKRTFYW"/>
<keyword evidence="6 14" id="KW-0812">Transmembrane</keyword>
<dbReference type="GO" id="GO:0005789">
    <property type="term" value="C:endoplasmic reticulum membrane"/>
    <property type="evidence" value="ECO:0007669"/>
    <property type="project" value="UniProtKB-SubCell"/>
</dbReference>
<gene>
    <name evidence="17" type="ORF">G7K_3699-t1</name>
</gene>
<feature type="transmembrane region" description="Helical" evidence="14">
    <location>
        <begin position="21"/>
        <end position="40"/>
    </location>
</feature>
<organism evidence="17 18">
    <name type="scientific">Saitoella complicata (strain BCRC 22490 / CBS 7301 / JCM 7358 / NBRC 10748 / NRRL Y-17804)</name>
    <dbReference type="NCBI Taxonomy" id="698492"/>
    <lineage>
        <taxon>Eukaryota</taxon>
        <taxon>Fungi</taxon>
        <taxon>Dikarya</taxon>
        <taxon>Ascomycota</taxon>
        <taxon>Taphrinomycotina</taxon>
        <taxon>Taphrinomycotina incertae sedis</taxon>
        <taxon>Saitoella</taxon>
    </lineage>
</organism>
<dbReference type="GO" id="GO:0004506">
    <property type="term" value="F:squalene monooxygenase activity"/>
    <property type="evidence" value="ECO:0007669"/>
    <property type="project" value="UniProtKB-UniRule"/>
</dbReference>
<dbReference type="InterPro" id="IPR040125">
    <property type="entry name" value="Squalene_monox"/>
</dbReference>
<evidence type="ECO:0000313" key="18">
    <source>
        <dbReference type="Proteomes" id="UP000033140"/>
    </source>
</evidence>
<comment type="caution">
    <text evidence="17">The sequence shown here is derived from an EMBL/GenBank/DDBJ whole genome shotgun (WGS) entry which is preliminary data.</text>
</comment>
<evidence type="ECO:0000256" key="7">
    <source>
        <dbReference type="ARBA" id="ARBA00022824"/>
    </source>
</evidence>
<dbReference type="EMBL" id="BACD03000023">
    <property type="protein sequence ID" value="GAO49550.1"/>
    <property type="molecule type" value="Genomic_DNA"/>
</dbReference>
<dbReference type="Gene3D" id="3.50.50.60">
    <property type="entry name" value="FAD/NAD(P)-binding domain"/>
    <property type="match status" value="1"/>
</dbReference>
<feature type="transmembrane region" description="Helical" evidence="14">
    <location>
        <begin position="418"/>
        <end position="436"/>
    </location>
</feature>
<dbReference type="PANTHER" id="PTHR10835">
    <property type="entry name" value="SQUALENE MONOOXYGENASE"/>
    <property type="match status" value="1"/>
</dbReference>